<gene>
    <name evidence="1" type="ORF">MNBD_GAMMA12-1995</name>
</gene>
<reference evidence="1" key="1">
    <citation type="submission" date="2018-06" db="EMBL/GenBank/DDBJ databases">
        <authorList>
            <person name="Zhirakovskaya E."/>
        </authorList>
    </citation>
    <scope>NUCLEOTIDE SEQUENCE</scope>
</reference>
<sequence length="51" mass="5678">MKFRACQIVSVLLFIVTQSSIAGNISIPMGVYMYISNENLDDPENCNPPDK</sequence>
<accession>A0A3B0YLK2</accession>
<name>A0A3B0YLK2_9ZZZZ</name>
<organism evidence="1">
    <name type="scientific">hydrothermal vent metagenome</name>
    <dbReference type="NCBI Taxonomy" id="652676"/>
    <lineage>
        <taxon>unclassified sequences</taxon>
        <taxon>metagenomes</taxon>
        <taxon>ecological metagenomes</taxon>
    </lineage>
</organism>
<protein>
    <submittedName>
        <fullName evidence="1">Uncharacterized protein</fullName>
    </submittedName>
</protein>
<evidence type="ECO:0000313" key="1">
    <source>
        <dbReference type="EMBL" id="VAW81828.1"/>
    </source>
</evidence>
<dbReference type="AlphaFoldDB" id="A0A3B0YLK2"/>
<proteinExistence type="predicted"/>
<dbReference type="EMBL" id="UOFL01000228">
    <property type="protein sequence ID" value="VAW81828.1"/>
    <property type="molecule type" value="Genomic_DNA"/>
</dbReference>